<evidence type="ECO:0000256" key="3">
    <source>
        <dbReference type="ARBA" id="ARBA00004065"/>
    </source>
</evidence>
<sequence length="196" mass="22444">MAMEICGIDEAGRGPIAGPLVVAGCIFKNEKLKVKSEKWENFLQKLNDSKKLNAKKREELFEIIQETCEYHIVFVDNKTIDEKGLSFAINYALNEIKKTLKANKYLFDGNSNFGVKGIETLIKGDGKIKQISAASILAKVSRDKYMLEIADKYPMYNFKKHKGYITKEHIEEIKKNGFSDIHRKSYRLKALEPTLF</sequence>
<comment type="catalytic activity">
    <reaction evidence="1 12 13">
        <text>Endonucleolytic cleavage to 5'-phosphomonoester.</text>
        <dbReference type="EC" id="3.1.26.4"/>
    </reaction>
</comment>
<dbReference type="Gene3D" id="3.30.420.10">
    <property type="entry name" value="Ribonuclease H-like superfamily/Ribonuclease H"/>
    <property type="match status" value="1"/>
</dbReference>
<reference evidence="15 16" key="1">
    <citation type="journal article" date="2009" name="PLoS Genet.">
        <title>Adaptations to submarine hydrothermal environments exemplified by the genome of Nautilia profundicola.</title>
        <authorList>
            <person name="Campbell B.J."/>
            <person name="Smith J.L."/>
            <person name="Hanson T.E."/>
            <person name="Klotz M.G."/>
            <person name="Stein L.Y."/>
            <person name="Lee C.K."/>
            <person name="Wu D."/>
            <person name="Robinson J.M."/>
            <person name="Khouri H.M."/>
            <person name="Eisen J.A."/>
            <person name="Cary S.C."/>
        </authorList>
    </citation>
    <scope>NUCLEOTIDE SEQUENCE [LARGE SCALE GENOMIC DNA]</scope>
    <source>
        <strain evidence="16">ATCC BAA-1463 / DSM 18972 / AmH</strain>
    </source>
</reference>
<evidence type="ECO:0000313" key="16">
    <source>
        <dbReference type="Proteomes" id="UP000000448"/>
    </source>
</evidence>
<protein>
    <recommendedName>
        <fullName evidence="13">Ribonuclease</fullName>
        <ecNumber evidence="13">3.1.26.4</ecNumber>
    </recommendedName>
</protein>
<dbReference type="NCBIfam" id="NF000595">
    <property type="entry name" value="PRK00015.1-3"/>
    <property type="match status" value="1"/>
</dbReference>
<dbReference type="KEGG" id="nam:NAMH_0063"/>
<dbReference type="GO" id="GO:0043137">
    <property type="term" value="P:DNA replication, removal of RNA primer"/>
    <property type="evidence" value="ECO:0007669"/>
    <property type="project" value="TreeGrafter"/>
</dbReference>
<dbReference type="CDD" id="cd07182">
    <property type="entry name" value="RNase_HII_bacteria_HII_like"/>
    <property type="match status" value="1"/>
</dbReference>
<dbReference type="GO" id="GO:0004523">
    <property type="term" value="F:RNA-DNA hybrid ribonuclease activity"/>
    <property type="evidence" value="ECO:0007669"/>
    <property type="project" value="UniProtKB-UniRule"/>
</dbReference>
<dbReference type="Pfam" id="PF01351">
    <property type="entry name" value="RNase_HII"/>
    <property type="match status" value="1"/>
</dbReference>
<feature type="binding site" evidence="12">
    <location>
        <position position="10"/>
    </location>
    <ligand>
        <name>a divalent metal cation</name>
        <dbReference type="ChEBI" id="CHEBI:60240"/>
    </ligand>
</feature>
<dbReference type="InterPro" id="IPR012337">
    <property type="entry name" value="RNaseH-like_sf"/>
</dbReference>
<evidence type="ECO:0000256" key="6">
    <source>
        <dbReference type="ARBA" id="ARBA00022490"/>
    </source>
</evidence>
<evidence type="ECO:0000256" key="12">
    <source>
        <dbReference type="PROSITE-ProRule" id="PRU01319"/>
    </source>
</evidence>
<comment type="cofactor">
    <cofactor evidence="2">
        <name>Mg(2+)</name>
        <dbReference type="ChEBI" id="CHEBI:18420"/>
    </cofactor>
</comment>
<feature type="domain" description="RNase H type-2" evidence="14">
    <location>
        <begin position="3"/>
        <end position="196"/>
    </location>
</feature>
<dbReference type="PANTHER" id="PTHR10954">
    <property type="entry name" value="RIBONUCLEASE H2 SUBUNIT A"/>
    <property type="match status" value="1"/>
</dbReference>
<keyword evidence="6" id="KW-0963">Cytoplasm</keyword>
<evidence type="ECO:0000259" key="14">
    <source>
        <dbReference type="PROSITE" id="PS51975"/>
    </source>
</evidence>
<name>B9L797_NAUPA</name>
<dbReference type="InterPro" id="IPR036397">
    <property type="entry name" value="RNaseH_sf"/>
</dbReference>
<dbReference type="InterPro" id="IPR001352">
    <property type="entry name" value="RNase_HII/HIII"/>
</dbReference>
<keyword evidence="8 12" id="KW-0479">Metal-binding</keyword>
<keyword evidence="16" id="KW-1185">Reference proteome</keyword>
<evidence type="ECO:0000256" key="9">
    <source>
        <dbReference type="ARBA" id="ARBA00022759"/>
    </source>
</evidence>
<dbReference type="HOGENOM" id="CLU_036532_3_1_7"/>
<comment type="similarity">
    <text evidence="5 13">Belongs to the RNase HII family.</text>
</comment>
<evidence type="ECO:0000256" key="7">
    <source>
        <dbReference type="ARBA" id="ARBA00022722"/>
    </source>
</evidence>
<evidence type="ECO:0000256" key="2">
    <source>
        <dbReference type="ARBA" id="ARBA00001946"/>
    </source>
</evidence>
<organism evidence="15 16">
    <name type="scientific">Nautilia profundicola (strain ATCC BAA-1463 / DSM 18972 / AmH)</name>
    <dbReference type="NCBI Taxonomy" id="598659"/>
    <lineage>
        <taxon>Bacteria</taxon>
        <taxon>Pseudomonadati</taxon>
        <taxon>Campylobacterota</taxon>
        <taxon>Epsilonproteobacteria</taxon>
        <taxon>Nautiliales</taxon>
        <taxon>Nautiliaceae</taxon>
        <taxon>Nautilia</taxon>
    </lineage>
</organism>
<dbReference type="GO" id="GO:0046872">
    <property type="term" value="F:metal ion binding"/>
    <property type="evidence" value="ECO:0007669"/>
    <property type="project" value="UniProtKB-KW"/>
</dbReference>
<dbReference type="GO" id="GO:0032299">
    <property type="term" value="C:ribonuclease H2 complex"/>
    <property type="evidence" value="ECO:0007669"/>
    <property type="project" value="TreeGrafter"/>
</dbReference>
<evidence type="ECO:0000256" key="1">
    <source>
        <dbReference type="ARBA" id="ARBA00000077"/>
    </source>
</evidence>
<dbReference type="EC" id="3.1.26.4" evidence="13"/>
<evidence type="ECO:0000256" key="10">
    <source>
        <dbReference type="ARBA" id="ARBA00022801"/>
    </source>
</evidence>
<dbReference type="InterPro" id="IPR022898">
    <property type="entry name" value="RNase_HII"/>
</dbReference>
<feature type="binding site" evidence="12">
    <location>
        <position position="9"/>
    </location>
    <ligand>
        <name>a divalent metal cation</name>
        <dbReference type="ChEBI" id="CHEBI:60240"/>
    </ligand>
</feature>
<dbReference type="GO" id="GO:0005737">
    <property type="term" value="C:cytoplasm"/>
    <property type="evidence" value="ECO:0007669"/>
    <property type="project" value="UniProtKB-SubCell"/>
</dbReference>
<accession>B9L797</accession>
<dbReference type="Proteomes" id="UP000000448">
    <property type="component" value="Chromosome"/>
</dbReference>
<feature type="binding site" evidence="12">
    <location>
        <position position="108"/>
    </location>
    <ligand>
        <name>a divalent metal cation</name>
        <dbReference type="ChEBI" id="CHEBI:60240"/>
    </ligand>
</feature>
<comment type="function">
    <text evidence="3 13">Endonuclease that specifically degrades the RNA of RNA-DNA hybrids.</text>
</comment>
<dbReference type="PANTHER" id="PTHR10954:SF18">
    <property type="entry name" value="RIBONUCLEASE HII"/>
    <property type="match status" value="1"/>
</dbReference>
<comment type="cofactor">
    <cofactor evidence="12">
        <name>Mn(2+)</name>
        <dbReference type="ChEBI" id="CHEBI:29035"/>
    </cofactor>
    <cofactor evidence="12">
        <name>Mg(2+)</name>
        <dbReference type="ChEBI" id="CHEBI:18420"/>
    </cofactor>
    <text evidence="12">Manganese or magnesium. Binds 1 divalent metal ion per monomer in the absence of substrate. May bind a second metal ion after substrate binding.</text>
</comment>
<evidence type="ECO:0000256" key="13">
    <source>
        <dbReference type="RuleBase" id="RU003515"/>
    </source>
</evidence>
<keyword evidence="7 12" id="KW-0540">Nuclease</keyword>
<gene>
    <name evidence="15" type="primary">rnhB</name>
    <name evidence="15" type="ordered locus">NAMH_0063</name>
</gene>
<evidence type="ECO:0000256" key="11">
    <source>
        <dbReference type="ARBA" id="ARBA00023211"/>
    </source>
</evidence>
<dbReference type="EMBL" id="CP001279">
    <property type="protein sequence ID" value="ACM92822.1"/>
    <property type="molecule type" value="Genomic_DNA"/>
</dbReference>
<evidence type="ECO:0000256" key="4">
    <source>
        <dbReference type="ARBA" id="ARBA00004496"/>
    </source>
</evidence>
<comment type="subcellular location">
    <subcellularLocation>
        <location evidence="4">Cytoplasm</location>
    </subcellularLocation>
</comment>
<keyword evidence="11" id="KW-0464">Manganese</keyword>
<dbReference type="AlphaFoldDB" id="B9L797"/>
<evidence type="ECO:0000256" key="5">
    <source>
        <dbReference type="ARBA" id="ARBA00007383"/>
    </source>
</evidence>
<keyword evidence="10 12" id="KW-0378">Hydrolase</keyword>
<evidence type="ECO:0000256" key="8">
    <source>
        <dbReference type="ARBA" id="ARBA00022723"/>
    </source>
</evidence>
<dbReference type="GO" id="GO:0006298">
    <property type="term" value="P:mismatch repair"/>
    <property type="evidence" value="ECO:0007669"/>
    <property type="project" value="TreeGrafter"/>
</dbReference>
<evidence type="ECO:0000313" key="15">
    <source>
        <dbReference type="EMBL" id="ACM92822.1"/>
    </source>
</evidence>
<dbReference type="GO" id="GO:0003723">
    <property type="term" value="F:RNA binding"/>
    <property type="evidence" value="ECO:0007669"/>
    <property type="project" value="UniProtKB-UniRule"/>
</dbReference>
<dbReference type="SUPFAM" id="SSF53098">
    <property type="entry name" value="Ribonuclease H-like"/>
    <property type="match status" value="1"/>
</dbReference>
<keyword evidence="9 12" id="KW-0255">Endonuclease</keyword>
<dbReference type="STRING" id="598659.NAMH_0063"/>
<dbReference type="InterPro" id="IPR024567">
    <property type="entry name" value="RNase_HII/HIII_dom"/>
</dbReference>
<dbReference type="PROSITE" id="PS51975">
    <property type="entry name" value="RNASE_H_2"/>
    <property type="match status" value="1"/>
</dbReference>
<proteinExistence type="inferred from homology"/>
<dbReference type="eggNOG" id="COG0164">
    <property type="taxonomic scope" value="Bacteria"/>
</dbReference>